<dbReference type="RefSeq" id="WP_006844718.1">
    <property type="nucleotide sequence ID" value="NZ_AQWJ01000016.1"/>
</dbReference>
<protein>
    <submittedName>
        <fullName evidence="1">Uncharacterized protein</fullName>
    </submittedName>
</protein>
<evidence type="ECO:0000313" key="2">
    <source>
        <dbReference type="Proteomes" id="UP000006420"/>
    </source>
</evidence>
<dbReference type="GeneID" id="78083943"/>
<dbReference type="Proteomes" id="UP000006420">
    <property type="component" value="Unassembled WGS sequence"/>
</dbReference>
<reference evidence="1 2" key="1">
    <citation type="submission" date="2011-04" db="EMBL/GenBank/DDBJ databases">
        <title>The Genome Sequence of Dysgonomonas mossii DSM 22836.</title>
        <authorList>
            <consortium name="The Broad Institute Genome Sequencing Platform"/>
            <person name="Earl A."/>
            <person name="Ward D."/>
            <person name="Feldgarden M."/>
            <person name="Gevers D."/>
            <person name="Pudlo N."/>
            <person name="Martens E."/>
            <person name="Allen-Vercoe E."/>
            <person name="Young S.K."/>
            <person name="Zeng Q."/>
            <person name="Gargeya S."/>
            <person name="Fitzgerald M."/>
            <person name="Haas B."/>
            <person name="Abouelleil A."/>
            <person name="Alvarado L."/>
            <person name="Arachchi H.M."/>
            <person name="Berlin A."/>
            <person name="Brown A."/>
            <person name="Chapman S.B."/>
            <person name="Chen Z."/>
            <person name="Dunbar C."/>
            <person name="Freedman E."/>
            <person name="Gearin G."/>
            <person name="Gellesch M."/>
            <person name="Goldberg J."/>
            <person name="Griggs A."/>
            <person name="Gujja S."/>
            <person name="Heiman D."/>
            <person name="Howarth C."/>
            <person name="Larson L."/>
            <person name="Lui A."/>
            <person name="MacDonald P.J.P."/>
            <person name="Mehta T."/>
            <person name="Montmayeur A."/>
            <person name="Murphy C."/>
            <person name="Neiman D."/>
            <person name="Pearson M."/>
            <person name="Priest M."/>
            <person name="Roberts A."/>
            <person name="Saif S."/>
            <person name="Shea T."/>
            <person name="Shenoy N."/>
            <person name="Sisk P."/>
            <person name="Stolte C."/>
            <person name="Sykes S."/>
            <person name="Yandava C."/>
            <person name="Wortman J."/>
            <person name="Nusbaum C."/>
            <person name="Birren B."/>
        </authorList>
    </citation>
    <scope>NUCLEOTIDE SEQUENCE [LARGE SCALE GENOMIC DNA]</scope>
    <source>
        <strain evidence="1 2">DSM 22836</strain>
    </source>
</reference>
<dbReference type="HOGENOM" id="CLU_2057670_0_0_10"/>
<accession>F8X542</accession>
<sequence length="119" mass="13627">MKVYTNDIYPFTIWVEISEDRNNTLNRFRNYYTGNPIADVPLRDFVEPVEEISTGLWGVLIIFTDESRLSHKTVTHEAIHATGYLLDQIGDEINGKETSAYLAGYIADCLIKTIKNKQL</sequence>
<gene>
    <name evidence="1" type="ORF">HMPREF9456_03351</name>
</gene>
<keyword evidence="2" id="KW-1185">Reference proteome</keyword>
<dbReference type="EMBL" id="ADLW01000021">
    <property type="protein sequence ID" value="EGK04740.1"/>
    <property type="molecule type" value="Genomic_DNA"/>
</dbReference>
<name>F8X542_9BACT</name>
<evidence type="ECO:0000313" key="1">
    <source>
        <dbReference type="EMBL" id="EGK04740.1"/>
    </source>
</evidence>
<dbReference type="AlphaFoldDB" id="F8X542"/>
<dbReference type="STRING" id="742767.HMPREF9456_03351"/>
<proteinExistence type="predicted"/>
<organism evidence="1 2">
    <name type="scientific">Dysgonomonas mossii DSM 22836</name>
    <dbReference type="NCBI Taxonomy" id="742767"/>
    <lineage>
        <taxon>Bacteria</taxon>
        <taxon>Pseudomonadati</taxon>
        <taxon>Bacteroidota</taxon>
        <taxon>Bacteroidia</taxon>
        <taxon>Bacteroidales</taxon>
        <taxon>Dysgonomonadaceae</taxon>
        <taxon>Dysgonomonas</taxon>
    </lineage>
</organism>
<comment type="caution">
    <text evidence="1">The sequence shown here is derived from an EMBL/GenBank/DDBJ whole genome shotgun (WGS) entry which is preliminary data.</text>
</comment>